<organism evidence="4 5">
    <name type="scientific">Halorutilus salinus</name>
    <dbReference type="NCBI Taxonomy" id="2487751"/>
    <lineage>
        <taxon>Archaea</taxon>
        <taxon>Methanobacteriati</taxon>
        <taxon>Methanobacteriota</taxon>
        <taxon>Stenosarchaea group</taxon>
        <taxon>Halobacteria</taxon>
        <taxon>Halorutilales</taxon>
        <taxon>Halorutilaceae</taxon>
        <taxon>Halorutilus</taxon>
    </lineage>
</organism>
<dbReference type="Pfam" id="PF01784">
    <property type="entry name" value="DUF34_NIF3"/>
    <property type="match status" value="1"/>
</dbReference>
<keyword evidence="5" id="KW-1185">Reference proteome</keyword>
<dbReference type="InterPro" id="IPR036069">
    <property type="entry name" value="DUF34/NIF3_sf"/>
</dbReference>
<evidence type="ECO:0000256" key="2">
    <source>
        <dbReference type="ARBA" id="ARBA00022723"/>
    </source>
</evidence>
<comment type="caution">
    <text evidence="4">The sequence shown here is derived from an EMBL/GenBank/DDBJ whole genome shotgun (WGS) entry which is preliminary data.</text>
</comment>
<dbReference type="InterPro" id="IPR002678">
    <property type="entry name" value="DUF34/NIF3"/>
</dbReference>
<dbReference type="PANTHER" id="PTHR13799">
    <property type="entry name" value="NGG1 INTERACTING FACTOR 3"/>
    <property type="match status" value="1"/>
</dbReference>
<feature type="binding site" evidence="3">
    <location>
        <position position="65"/>
    </location>
    <ligand>
        <name>a divalent metal cation</name>
        <dbReference type="ChEBI" id="CHEBI:60240"/>
        <label>1</label>
    </ligand>
</feature>
<dbReference type="EMBL" id="RKLV01000010">
    <property type="protein sequence ID" value="MCX2819619.1"/>
    <property type="molecule type" value="Genomic_DNA"/>
</dbReference>
<dbReference type="FunFam" id="3.40.1390.30:FF:000001">
    <property type="entry name" value="GTP cyclohydrolase 1 type 2"/>
    <property type="match status" value="1"/>
</dbReference>
<evidence type="ECO:0000313" key="5">
    <source>
        <dbReference type="Proteomes" id="UP001149411"/>
    </source>
</evidence>
<feature type="binding site" evidence="3">
    <location>
        <position position="64"/>
    </location>
    <ligand>
        <name>a divalent metal cation</name>
        <dbReference type="ChEBI" id="CHEBI:60240"/>
        <label>2</label>
    </ligand>
</feature>
<sequence>MLRRITEHLDGILGNDEWNPVDAATNGLQIENSGRVDTVAFAVDAATQTVEEAVERGAEMMVVHHGFFWGGKDAVVGQDYDRFRLLIENDIALYASHLPLDAHDEVGNNVLLLDALDAEPVERFADFGTDEVGYVGELASPVGLESFTDGVADAVDSEPDVLDFGSDEIERVAVLTGAGGGHVAEAAATDADVYITGEPKHRAHHDAREHSLNVVFAGHYHTETFGVRALRALVDEEFSVDTFYIDQPTLV</sequence>
<feature type="binding site" evidence="3">
    <location>
        <position position="219"/>
    </location>
    <ligand>
        <name>a divalent metal cation</name>
        <dbReference type="ChEBI" id="CHEBI:60240"/>
        <label>1</label>
    </ligand>
</feature>
<dbReference type="RefSeq" id="WP_266088042.1">
    <property type="nucleotide sequence ID" value="NZ_RKLV01000010.1"/>
</dbReference>
<comment type="similarity">
    <text evidence="1">Belongs to the GTP cyclohydrolase I type 2/NIF3 family.</text>
</comment>
<dbReference type="Gene3D" id="3.40.1390.30">
    <property type="entry name" value="NIF3 (NGG1p interacting factor 3)-like"/>
    <property type="match status" value="2"/>
</dbReference>
<accession>A0A9Q4GGY4</accession>
<name>A0A9Q4GGY4_9EURY</name>
<dbReference type="Proteomes" id="UP001149411">
    <property type="component" value="Unassembled WGS sequence"/>
</dbReference>
<dbReference type="AlphaFoldDB" id="A0A9Q4GGY4"/>
<evidence type="ECO:0000313" key="4">
    <source>
        <dbReference type="EMBL" id="MCX2819619.1"/>
    </source>
</evidence>
<protein>
    <submittedName>
        <fullName evidence="4">Nif3-like dinuclear metal center hexameric protein</fullName>
    </submittedName>
</protein>
<feature type="binding site" evidence="3">
    <location>
        <position position="223"/>
    </location>
    <ligand>
        <name>a divalent metal cation</name>
        <dbReference type="ChEBI" id="CHEBI:60240"/>
        <label>1</label>
    </ligand>
</feature>
<dbReference type="PANTHER" id="PTHR13799:SF14">
    <property type="entry name" value="GTP CYCLOHYDROLASE 1 TYPE 2 HOMOLOG"/>
    <property type="match status" value="1"/>
</dbReference>
<dbReference type="NCBIfam" id="TIGR00486">
    <property type="entry name" value="YbgI_SA1388"/>
    <property type="match status" value="1"/>
</dbReference>
<gene>
    <name evidence="4" type="ORF">EGH25_09690</name>
</gene>
<dbReference type="GO" id="GO:0046872">
    <property type="term" value="F:metal ion binding"/>
    <property type="evidence" value="ECO:0007669"/>
    <property type="project" value="UniProtKB-KW"/>
</dbReference>
<feature type="binding site" evidence="3">
    <location>
        <position position="101"/>
    </location>
    <ligand>
        <name>a divalent metal cation</name>
        <dbReference type="ChEBI" id="CHEBI:60240"/>
        <label>1</label>
    </ligand>
</feature>
<dbReference type="SUPFAM" id="SSF102705">
    <property type="entry name" value="NIF3 (NGG1p interacting factor 3)-like"/>
    <property type="match status" value="1"/>
</dbReference>
<dbReference type="GO" id="GO:0005737">
    <property type="term" value="C:cytoplasm"/>
    <property type="evidence" value="ECO:0007669"/>
    <property type="project" value="TreeGrafter"/>
</dbReference>
<evidence type="ECO:0000256" key="3">
    <source>
        <dbReference type="PIRSR" id="PIRSR602678-1"/>
    </source>
</evidence>
<keyword evidence="2 3" id="KW-0479">Metal-binding</keyword>
<evidence type="ECO:0000256" key="1">
    <source>
        <dbReference type="ARBA" id="ARBA00006964"/>
    </source>
</evidence>
<reference evidence="4" key="1">
    <citation type="submission" date="2022-09" db="EMBL/GenBank/DDBJ databases">
        <title>Haloadaptaus new haloarchaeum isolated from saline soil.</title>
        <authorList>
            <person name="Duran-Viseras A."/>
            <person name="Sanchez-Porro C."/>
            <person name="Ventosa A."/>
        </authorList>
    </citation>
    <scope>NUCLEOTIDE SEQUENCE</scope>
    <source>
        <strain evidence="4">F3-133</strain>
    </source>
</reference>
<proteinExistence type="inferred from homology"/>